<protein>
    <submittedName>
        <fullName evidence="2">Uncharacterized protein</fullName>
    </submittedName>
</protein>
<dbReference type="EMBL" id="BARW01003739">
    <property type="protein sequence ID" value="GAI70493.1"/>
    <property type="molecule type" value="Genomic_DNA"/>
</dbReference>
<evidence type="ECO:0000313" key="2">
    <source>
        <dbReference type="EMBL" id="GAI70493.1"/>
    </source>
</evidence>
<keyword evidence="1" id="KW-0472">Membrane</keyword>
<feature type="transmembrane region" description="Helical" evidence="1">
    <location>
        <begin position="45"/>
        <end position="71"/>
    </location>
</feature>
<keyword evidence="1" id="KW-0812">Transmembrane</keyword>
<name>X1QQJ2_9ZZZZ</name>
<dbReference type="AlphaFoldDB" id="X1QQJ2"/>
<proteinExistence type="predicted"/>
<accession>X1QQJ2</accession>
<keyword evidence="1" id="KW-1133">Transmembrane helix</keyword>
<evidence type="ECO:0000256" key="1">
    <source>
        <dbReference type="SAM" id="Phobius"/>
    </source>
</evidence>
<gene>
    <name evidence="2" type="ORF">S12H4_09288</name>
</gene>
<sequence>MLDSNSNQAGSTDEGINIKSNQKEIIITPDFVPMIRIIFWNSMGFFFFSFLIPYVTVQLLGASGTILGLTFSIQTM</sequence>
<feature type="non-terminal residue" evidence="2">
    <location>
        <position position="76"/>
    </location>
</feature>
<organism evidence="2">
    <name type="scientific">marine sediment metagenome</name>
    <dbReference type="NCBI Taxonomy" id="412755"/>
    <lineage>
        <taxon>unclassified sequences</taxon>
        <taxon>metagenomes</taxon>
        <taxon>ecological metagenomes</taxon>
    </lineage>
</organism>
<reference evidence="2" key="1">
    <citation type="journal article" date="2014" name="Front. Microbiol.">
        <title>High frequency of phylogenetically diverse reductive dehalogenase-homologous genes in deep subseafloor sedimentary metagenomes.</title>
        <authorList>
            <person name="Kawai M."/>
            <person name="Futagami T."/>
            <person name="Toyoda A."/>
            <person name="Takaki Y."/>
            <person name="Nishi S."/>
            <person name="Hori S."/>
            <person name="Arai W."/>
            <person name="Tsubouchi T."/>
            <person name="Morono Y."/>
            <person name="Uchiyama I."/>
            <person name="Ito T."/>
            <person name="Fujiyama A."/>
            <person name="Inagaki F."/>
            <person name="Takami H."/>
        </authorList>
    </citation>
    <scope>NUCLEOTIDE SEQUENCE</scope>
    <source>
        <strain evidence="2">Expedition CK06-06</strain>
    </source>
</reference>
<comment type="caution">
    <text evidence="2">The sequence shown here is derived from an EMBL/GenBank/DDBJ whole genome shotgun (WGS) entry which is preliminary data.</text>
</comment>